<dbReference type="Pfam" id="PF04389">
    <property type="entry name" value="Peptidase_M28"/>
    <property type="match status" value="1"/>
</dbReference>
<reference evidence="5 6" key="1">
    <citation type="submission" date="2024-01" db="EMBL/GenBank/DDBJ databases">
        <title>A draft genome for a cacao thread blight-causing isolate of Paramarasmius palmivorus.</title>
        <authorList>
            <person name="Baruah I.K."/>
            <person name="Bukari Y."/>
            <person name="Amoako-Attah I."/>
            <person name="Meinhardt L.W."/>
            <person name="Bailey B.A."/>
            <person name="Cohen S.P."/>
        </authorList>
    </citation>
    <scope>NUCLEOTIDE SEQUENCE [LARGE SCALE GENOMIC DNA]</scope>
    <source>
        <strain evidence="5 6">GH-12</strain>
    </source>
</reference>
<dbReference type="Proteomes" id="UP001383192">
    <property type="component" value="Unassembled WGS sequence"/>
</dbReference>
<evidence type="ECO:0000259" key="4">
    <source>
        <dbReference type="Pfam" id="PF04389"/>
    </source>
</evidence>
<name>A0AAW0DPH5_9AGAR</name>
<proteinExistence type="inferred from homology"/>
<evidence type="ECO:0000256" key="1">
    <source>
        <dbReference type="ARBA" id="ARBA00005634"/>
    </source>
</evidence>
<dbReference type="SUPFAM" id="SSF47672">
    <property type="entry name" value="Transferrin receptor-like dimerisation domain"/>
    <property type="match status" value="1"/>
</dbReference>
<dbReference type="InterPro" id="IPR007365">
    <property type="entry name" value="TFR-like_dimer_dom"/>
</dbReference>
<dbReference type="PANTHER" id="PTHR10404:SF46">
    <property type="entry name" value="VACUOLAR PROTEIN SORTING-ASSOCIATED PROTEIN 70"/>
    <property type="match status" value="1"/>
</dbReference>
<dbReference type="Gene3D" id="1.20.930.40">
    <property type="entry name" value="Transferrin receptor-like, dimerisation domain"/>
    <property type="match status" value="1"/>
</dbReference>
<evidence type="ECO:0000313" key="6">
    <source>
        <dbReference type="Proteomes" id="UP001383192"/>
    </source>
</evidence>
<feature type="domain" description="Peptidase M28" evidence="4">
    <location>
        <begin position="370"/>
        <end position="510"/>
    </location>
</feature>
<dbReference type="InterPro" id="IPR003137">
    <property type="entry name" value="PA_domain"/>
</dbReference>
<dbReference type="EC" id="3.4.17.21" evidence="5"/>
<dbReference type="Pfam" id="PF04253">
    <property type="entry name" value="TFR_dimer"/>
    <property type="match status" value="1"/>
</dbReference>
<evidence type="ECO:0000259" key="3">
    <source>
        <dbReference type="Pfam" id="PF04253"/>
    </source>
</evidence>
<feature type="domain" description="PA" evidence="2">
    <location>
        <begin position="195"/>
        <end position="269"/>
    </location>
</feature>
<feature type="domain" description="Transferrin receptor-like dimerisation" evidence="3">
    <location>
        <begin position="739"/>
        <end position="818"/>
    </location>
</feature>
<dbReference type="InterPro" id="IPR039373">
    <property type="entry name" value="Peptidase_M28B"/>
</dbReference>
<protein>
    <submittedName>
        <fullName evidence="5">Vacuolar protein sorting-associated protein 70</fullName>
        <ecNumber evidence="5">3.4.17.21</ecNumber>
    </submittedName>
</protein>
<dbReference type="SUPFAM" id="SSF53187">
    <property type="entry name" value="Zn-dependent exopeptidases"/>
    <property type="match status" value="1"/>
</dbReference>
<gene>
    <name evidence="5" type="primary">VPS70_2</name>
    <name evidence="5" type="ORF">VNI00_004184</name>
</gene>
<dbReference type="InterPro" id="IPR046450">
    <property type="entry name" value="PA_dom_sf"/>
</dbReference>
<dbReference type="EMBL" id="JAYKXP010000011">
    <property type="protein sequence ID" value="KAK7052865.1"/>
    <property type="molecule type" value="Genomic_DNA"/>
</dbReference>
<sequence length="829" mass="92579">MGKAEHLGTLTDLPGQVEKTMVAFETSAIVAGLTFWTLGRRAWLENEHLFTYSNPWEKEIEYEKLFLSIPDGESARAAATAYADHAHVAGSPQDFEDAKTMLKLFQDELGIRPPWNEPIFPAGTPKSRSATISLTEIFRPRSPTAWIDVYYPAMDKPLERSLDLLDEEGSPVLEFNLNEMGTPWHGYSADGEAEGSLIYVNYGRKEDYDELVEAGANFTGKIAIARYGQVVRGLKIQRAEELGAIGVLIYSDPRDDGYVTVENGYATYPHGPARNPTAIERGSVMLIPTYPSDPTTPGYPAYENAQRQKPTNIVKIPSLPISWQNAQRLLEEIGNVYMEVDGRKVLSGKSSESKVRLVNRVKYEITPIWNTMAAIPGHIPGEVVILGCHRDAWVAGAADPVSGTASLHEIVRAYGTLLRQGWKPLRTIIIASWDGEEAGILGSTEYGEDFASWISEHAVAYVNVDVSSAGSRWAASGSPSLAHLIKRTALDVPHPSIKGKSLWDATEDDGPFHDPDDSVDEEFIANYQKAEKRRRDSSLGIGPLGSGSDFVVFLERLGVASTDQSFLPTPHDSVYHYHSIYDTVRWQEEYADPGYDHHVAVARHLGLMVMRLADSVIVPLNTSHYALELHDYLDHIEDLASDMDDAELPEYLHTLRTSIAYLQVASNELDIEKREAEEKFKEALEKLPTRSRMASLFAGILDWAVSVGRFARGLLSGTEIEEGRPRFPWPKNPYLEFAKAARRVKHVNEKLIAFERGFLSEDGLKGREWYRHLGVAPGKWLGYDATTFPGISDAIQYDKNVTRAKEEVTRVVHLLDDLIEKIWPRRNMA</sequence>
<dbReference type="Pfam" id="PF02225">
    <property type="entry name" value="PA"/>
    <property type="match status" value="1"/>
</dbReference>
<comment type="similarity">
    <text evidence="1">Belongs to the peptidase M28 family. M28B subfamily.</text>
</comment>
<evidence type="ECO:0000259" key="2">
    <source>
        <dbReference type="Pfam" id="PF02225"/>
    </source>
</evidence>
<dbReference type="AlphaFoldDB" id="A0AAW0DPH5"/>
<keyword evidence="5" id="KW-0645">Protease</keyword>
<dbReference type="InterPro" id="IPR007484">
    <property type="entry name" value="Peptidase_M28"/>
</dbReference>
<keyword evidence="5" id="KW-0378">Hydrolase</keyword>
<dbReference type="Gene3D" id="3.40.630.10">
    <property type="entry name" value="Zn peptidases"/>
    <property type="match status" value="1"/>
</dbReference>
<accession>A0AAW0DPH5</accession>
<dbReference type="PANTHER" id="PTHR10404">
    <property type="entry name" value="N-ACETYLATED-ALPHA-LINKED ACIDIC DIPEPTIDASE"/>
    <property type="match status" value="1"/>
</dbReference>
<dbReference type="SUPFAM" id="SSF52025">
    <property type="entry name" value="PA domain"/>
    <property type="match status" value="1"/>
</dbReference>
<keyword evidence="5" id="KW-0121">Carboxypeptidase</keyword>
<dbReference type="InterPro" id="IPR036757">
    <property type="entry name" value="TFR-like_dimer_dom_sf"/>
</dbReference>
<dbReference type="CDD" id="cd02121">
    <property type="entry name" value="PA_GCPII_like"/>
    <property type="match status" value="1"/>
</dbReference>
<dbReference type="FunFam" id="3.40.630.10:FF:000101">
    <property type="entry name" value="N-acetylated alpha-linked acidic dipeptidase like 1"/>
    <property type="match status" value="1"/>
</dbReference>
<dbReference type="Gene3D" id="3.50.30.30">
    <property type="match status" value="1"/>
</dbReference>
<keyword evidence="6" id="KW-1185">Reference proteome</keyword>
<evidence type="ECO:0000313" key="5">
    <source>
        <dbReference type="EMBL" id="KAK7052865.1"/>
    </source>
</evidence>
<comment type="caution">
    <text evidence="5">The sequence shown here is derived from an EMBL/GenBank/DDBJ whole genome shotgun (WGS) entry which is preliminary data.</text>
</comment>
<dbReference type="CDD" id="cd08022">
    <property type="entry name" value="M28_PSMA_like"/>
    <property type="match status" value="1"/>
</dbReference>
<organism evidence="5 6">
    <name type="scientific">Paramarasmius palmivorus</name>
    <dbReference type="NCBI Taxonomy" id="297713"/>
    <lineage>
        <taxon>Eukaryota</taxon>
        <taxon>Fungi</taxon>
        <taxon>Dikarya</taxon>
        <taxon>Basidiomycota</taxon>
        <taxon>Agaricomycotina</taxon>
        <taxon>Agaricomycetes</taxon>
        <taxon>Agaricomycetidae</taxon>
        <taxon>Agaricales</taxon>
        <taxon>Marasmiineae</taxon>
        <taxon>Marasmiaceae</taxon>
        <taxon>Paramarasmius</taxon>
    </lineage>
</organism>
<dbReference type="GO" id="GO:0004181">
    <property type="term" value="F:metallocarboxypeptidase activity"/>
    <property type="evidence" value="ECO:0007669"/>
    <property type="project" value="UniProtKB-EC"/>
</dbReference>